<feature type="region of interest" description="Disordered" evidence="9">
    <location>
        <begin position="522"/>
        <end position="584"/>
    </location>
</feature>
<dbReference type="CDD" id="cd03062">
    <property type="entry name" value="TRX_Fd_Sucrase"/>
    <property type="match status" value="1"/>
</dbReference>
<feature type="compositionally biased region" description="Polar residues" evidence="9">
    <location>
        <begin position="455"/>
        <end position="474"/>
    </location>
</feature>
<dbReference type="VEuPathDB" id="FungiDB:EYZ11_012096"/>
<evidence type="ECO:0000256" key="7">
    <source>
        <dbReference type="ARBA" id="ARBA00025253"/>
    </source>
</evidence>
<evidence type="ECO:0000256" key="9">
    <source>
        <dbReference type="SAM" id="MobiDB-lite"/>
    </source>
</evidence>
<keyword evidence="5 8" id="KW-0539">Nucleus</keyword>
<dbReference type="GO" id="GO:0031261">
    <property type="term" value="C:DNA replication preinitiation complex"/>
    <property type="evidence" value="ECO:0007669"/>
    <property type="project" value="TreeGrafter"/>
</dbReference>
<dbReference type="GO" id="GO:0003697">
    <property type="term" value="F:single-stranded DNA binding"/>
    <property type="evidence" value="ECO:0007669"/>
    <property type="project" value="TreeGrafter"/>
</dbReference>
<comment type="caution">
    <text evidence="10">The sequence shown here is derived from an EMBL/GenBank/DDBJ whole genome shotgun (WGS) entry which is preliminary data.</text>
</comment>
<evidence type="ECO:0000256" key="2">
    <source>
        <dbReference type="ARBA" id="ARBA00007276"/>
    </source>
</evidence>
<evidence type="ECO:0000313" key="11">
    <source>
        <dbReference type="Proteomes" id="UP000324241"/>
    </source>
</evidence>
<feature type="region of interest" description="Disordered" evidence="9">
    <location>
        <begin position="719"/>
        <end position="814"/>
    </location>
</feature>
<comment type="subcellular location">
    <subcellularLocation>
        <location evidence="1 8">Nucleus</location>
    </subcellularLocation>
</comment>
<feature type="compositionally biased region" description="Basic residues" evidence="9">
    <location>
        <begin position="796"/>
        <end position="814"/>
    </location>
</feature>
<proteinExistence type="inferred from homology"/>
<dbReference type="Gene3D" id="3.40.30.10">
    <property type="entry name" value="Glutaredoxin"/>
    <property type="match status" value="1"/>
</dbReference>
<evidence type="ECO:0000256" key="5">
    <source>
        <dbReference type="ARBA" id="ARBA00023242"/>
    </source>
</evidence>
<dbReference type="GO" id="GO:0000727">
    <property type="term" value="P:double-strand break repair via break-induced replication"/>
    <property type="evidence" value="ECO:0007669"/>
    <property type="project" value="TreeGrafter"/>
</dbReference>
<feature type="region of interest" description="Disordered" evidence="9">
    <location>
        <begin position="625"/>
        <end position="706"/>
    </location>
</feature>
<dbReference type="GeneID" id="54330135"/>
<feature type="compositionally biased region" description="Basic and acidic residues" evidence="9">
    <location>
        <begin position="348"/>
        <end position="358"/>
    </location>
</feature>
<dbReference type="Gene3D" id="1.10.10.1460">
    <property type="match status" value="1"/>
</dbReference>
<reference evidence="10 11" key="1">
    <citation type="submission" date="2019-08" db="EMBL/GenBank/DDBJ databases">
        <title>The genome sequence of a newly discovered highly antifungal drug resistant Aspergillus species, Aspergillus tanneri NIH 1004.</title>
        <authorList>
            <person name="Mounaud S."/>
            <person name="Singh I."/>
            <person name="Joardar V."/>
            <person name="Pakala S."/>
            <person name="Pakala S."/>
            <person name="Venepally P."/>
            <person name="Chung J.K."/>
            <person name="Losada L."/>
            <person name="Nierman W.C."/>
        </authorList>
    </citation>
    <scope>NUCLEOTIDE SEQUENCE [LARGE SCALE GENOMIC DNA]</scope>
    <source>
        <strain evidence="10 11">NIH1004</strain>
    </source>
</reference>
<name>A0A5M9MGD0_9EURO</name>
<evidence type="ECO:0000256" key="8">
    <source>
        <dbReference type="RuleBase" id="RU367067"/>
    </source>
</evidence>
<feature type="compositionally biased region" description="Acidic residues" evidence="9">
    <location>
        <begin position="483"/>
        <end position="492"/>
    </location>
</feature>
<dbReference type="GO" id="GO:1902977">
    <property type="term" value="P:mitotic DNA replication preinitiation complex assembly"/>
    <property type="evidence" value="ECO:0007669"/>
    <property type="project" value="TreeGrafter"/>
</dbReference>
<dbReference type="PANTHER" id="PTHR28124:SF1">
    <property type="entry name" value="DNA REPLICATION REGULATOR SLD2"/>
    <property type="match status" value="1"/>
</dbReference>
<accession>A0A5M9MGD0</accession>
<feature type="compositionally biased region" description="Polar residues" evidence="9">
    <location>
        <begin position="546"/>
        <end position="555"/>
    </location>
</feature>
<feature type="region of interest" description="Disordered" evidence="9">
    <location>
        <begin position="335"/>
        <end position="508"/>
    </location>
</feature>
<comment type="similarity">
    <text evidence="2 8">Belongs to the SLD2 family.</text>
</comment>
<comment type="function">
    <text evidence="7 8">Has a role in the initiation of DNA replication. Required at S-phase checkpoint.</text>
</comment>
<sequence>MLRSLLSLGGIHRENYVFPTVDPAEDGPDCKKDCADCTTHFPPKVKVETLKPLYGHLKPVNTHVLVATGKSDWKQHVEDEKGSLMEAFDRTSAKSKHGRIMVSASNLQEPDHDTDCGHQRPNGSTVLLLPSFTFVDSVTSDDVKELVDCFIDAPQSSPDGKPASSRLPSRPCKYDYVVLLCSHKRRDARCGITAPLIKRELERHLRPLGLYRDADDERPGGVGIFFVSHVGGHKFSANVLIYRKKEEQLIWLARIKPEHCEGVVKYTLLQGKSQHAIMASVDVSEIATLSSNLRAELKEWERDFAAANEGKKAERSDIKKVPEIAAKYKEYSRLKSLEASSKHGKQRQSQDVKPDDRPKKRKHGSPTGPGNDYNTSSPRKTTKGPFTTPSKPRAESSHPSQVDPYDSPSIFRRLFSPSTHQQSSSPLKTAIGPTPQRDGKALGLFDLLSDSGGSTVTPSANRIASIQGAAIQTPSKRRTMDTIPEEEEEEEESPRAERTPASSGKKYMLSTLFATPTTLRFAAMVENENDPEAGAQEKRSDAEANPQETAESDTPSFLRRSNAARYGPTNSSSNAGELSPMPVRKPAQFVGKGLSALVQGLRDMEEEQLQDELDVLYEIEAEQAAASNVEVGDSQIPDNNTGRPFKKKGQKRTTRRVHMKPVVSKSKPEPHLSDPPKGNDSNEKQSDDELAAVPETQRLNSEKNHEEIWADAFDDIDSLHTLSDGDVDSDPEYTEQVKSITRSKSFSEKIKEAIGVSEPQPKDQQKASQPQTKTDENKKPRERKVNPEAHANYRSLKIRNRGTKGRGAGRFRRR</sequence>
<dbReference type="SUPFAM" id="SSF52833">
    <property type="entry name" value="Thioredoxin-like"/>
    <property type="match status" value="1"/>
</dbReference>
<dbReference type="GO" id="GO:0006270">
    <property type="term" value="P:DNA replication initiation"/>
    <property type="evidence" value="ECO:0007669"/>
    <property type="project" value="UniProtKB-UniRule"/>
</dbReference>
<keyword evidence="6 8" id="KW-0131">Cell cycle</keyword>
<feature type="compositionally biased region" description="Polar residues" evidence="9">
    <location>
        <begin position="372"/>
        <end position="390"/>
    </location>
</feature>
<dbReference type="FunFam" id="1.10.10.1460:FF:000001">
    <property type="entry name" value="DNA replication regulator Sld2"/>
    <property type="match status" value="1"/>
</dbReference>
<dbReference type="AlphaFoldDB" id="A0A5M9MGD0"/>
<dbReference type="InterPro" id="IPR021110">
    <property type="entry name" value="DNA_rep_checkpnt_protein"/>
</dbReference>
<evidence type="ECO:0000256" key="6">
    <source>
        <dbReference type="ARBA" id="ARBA00023306"/>
    </source>
</evidence>
<dbReference type="InterPro" id="IPR036249">
    <property type="entry name" value="Thioredoxin-like_sf"/>
</dbReference>
<evidence type="ECO:0000313" key="10">
    <source>
        <dbReference type="EMBL" id="KAA8646011.1"/>
    </source>
</evidence>
<dbReference type="PANTHER" id="PTHR28124">
    <property type="entry name" value="DNA REPLICATION REGULATOR SLD2"/>
    <property type="match status" value="1"/>
</dbReference>
<feature type="compositionally biased region" description="Basic and acidic residues" evidence="9">
    <location>
        <begin position="773"/>
        <end position="787"/>
    </location>
</feature>
<dbReference type="EMBL" id="QUQM01000007">
    <property type="protein sequence ID" value="KAA8646011.1"/>
    <property type="molecule type" value="Genomic_DNA"/>
</dbReference>
<protein>
    <recommendedName>
        <fullName evidence="3 8">DNA replication regulator SLD2</fullName>
    </recommendedName>
</protein>
<dbReference type="CDD" id="cd22289">
    <property type="entry name" value="RecQL4_SLD2_NTD"/>
    <property type="match status" value="1"/>
</dbReference>
<evidence type="ECO:0000256" key="4">
    <source>
        <dbReference type="ARBA" id="ARBA00022705"/>
    </source>
</evidence>
<evidence type="ECO:0000256" key="3">
    <source>
        <dbReference type="ARBA" id="ARBA00018363"/>
    </source>
</evidence>
<gene>
    <name evidence="10" type="primary">SLD2</name>
    <name evidence="10" type="ORF">ATNIH1004_007433</name>
</gene>
<dbReference type="InterPro" id="IPR009737">
    <property type="entry name" value="Aim32/Apd1-like"/>
</dbReference>
<feature type="compositionally biased region" description="Polar residues" evidence="9">
    <location>
        <begin position="416"/>
        <end position="427"/>
    </location>
</feature>
<dbReference type="VEuPathDB" id="FungiDB:EYZ11_012099"/>
<feature type="compositionally biased region" description="Basic residues" evidence="9">
    <location>
        <begin position="644"/>
        <end position="659"/>
    </location>
</feature>
<feature type="compositionally biased region" description="Low complexity" evidence="9">
    <location>
        <begin position="442"/>
        <end position="454"/>
    </location>
</feature>
<dbReference type="OrthoDB" id="10253744at2759"/>
<evidence type="ECO:0000256" key="1">
    <source>
        <dbReference type="ARBA" id="ARBA00004123"/>
    </source>
</evidence>
<dbReference type="Proteomes" id="UP000324241">
    <property type="component" value="Unassembled WGS sequence"/>
</dbReference>
<dbReference type="RefSeq" id="XP_033425372.1">
    <property type="nucleotide sequence ID" value="XM_033572057.1"/>
</dbReference>
<dbReference type="Pfam" id="PF11719">
    <property type="entry name" value="Drc1-Sld2"/>
    <property type="match status" value="1"/>
</dbReference>
<dbReference type="Pfam" id="PF06999">
    <property type="entry name" value="Suc_Fer-like"/>
    <property type="match status" value="1"/>
</dbReference>
<dbReference type="GO" id="GO:0003688">
    <property type="term" value="F:DNA replication origin binding"/>
    <property type="evidence" value="ECO:0007669"/>
    <property type="project" value="TreeGrafter"/>
</dbReference>
<dbReference type="InterPro" id="IPR040203">
    <property type="entry name" value="Sld2"/>
</dbReference>
<organism evidence="10 11">
    <name type="scientific">Aspergillus tanneri</name>
    <dbReference type="NCBI Taxonomy" id="1220188"/>
    <lineage>
        <taxon>Eukaryota</taxon>
        <taxon>Fungi</taxon>
        <taxon>Dikarya</taxon>
        <taxon>Ascomycota</taxon>
        <taxon>Pezizomycotina</taxon>
        <taxon>Eurotiomycetes</taxon>
        <taxon>Eurotiomycetidae</taxon>
        <taxon>Eurotiales</taxon>
        <taxon>Aspergillaceae</taxon>
        <taxon>Aspergillus</taxon>
        <taxon>Aspergillus subgen. Circumdati</taxon>
    </lineage>
</organism>
<keyword evidence="4 8" id="KW-0235">DNA replication</keyword>